<keyword evidence="3" id="KW-1185">Reference proteome</keyword>
<reference evidence="2" key="1">
    <citation type="submission" date="2021-02" db="EMBL/GenBank/DDBJ databases">
        <authorList>
            <person name="Dougan E. K."/>
            <person name="Rhodes N."/>
            <person name="Thang M."/>
            <person name="Chan C."/>
        </authorList>
    </citation>
    <scope>NUCLEOTIDE SEQUENCE</scope>
</reference>
<evidence type="ECO:0000256" key="1">
    <source>
        <dbReference type="SAM" id="MobiDB-lite"/>
    </source>
</evidence>
<sequence length="303" mass="34307">MCERSKLLQESLSEDDMDMPLSGVCDVQDCSIDHVSKIYELLATAVDCWELDERNLTLTRHHHRWRMGLFSPEQCRDLPVPLSRFTGERVTTKLYGSGVSPVEVRDADFLKLADKTAQDTVRWKGKCVFKLRHKPALRYQGEQSPRLPDGKTKFFGGGKTDRIPPRTGATTAPPPTVSRSRPVSSRGGETAEADACLSRLRSLDCATALDVERVSTDQLWADRYTYFTTSTDESRIDTGFQDLWSDMIEADGSVTKCEEPRADLGHTWTSYCLFEALSLSQNWRALILKLMLSHWAKRKELPL</sequence>
<feature type="compositionally biased region" description="Low complexity" evidence="1">
    <location>
        <begin position="165"/>
        <end position="186"/>
    </location>
</feature>
<protein>
    <submittedName>
        <fullName evidence="2">GIP protein</fullName>
    </submittedName>
</protein>
<proteinExistence type="predicted"/>
<comment type="caution">
    <text evidence="2">The sequence shown here is derived from an EMBL/GenBank/DDBJ whole genome shotgun (WGS) entry which is preliminary data.</text>
</comment>
<accession>A0A812VBN6</accession>
<evidence type="ECO:0000313" key="3">
    <source>
        <dbReference type="Proteomes" id="UP000604046"/>
    </source>
</evidence>
<dbReference type="OrthoDB" id="466026at2759"/>
<name>A0A812VBN6_9DINO</name>
<dbReference type="Proteomes" id="UP000604046">
    <property type="component" value="Unassembled WGS sequence"/>
</dbReference>
<organism evidence="2 3">
    <name type="scientific">Symbiodinium natans</name>
    <dbReference type="NCBI Taxonomy" id="878477"/>
    <lineage>
        <taxon>Eukaryota</taxon>
        <taxon>Sar</taxon>
        <taxon>Alveolata</taxon>
        <taxon>Dinophyceae</taxon>
        <taxon>Suessiales</taxon>
        <taxon>Symbiodiniaceae</taxon>
        <taxon>Symbiodinium</taxon>
    </lineage>
</organism>
<evidence type="ECO:0000313" key="2">
    <source>
        <dbReference type="EMBL" id="CAE7610475.1"/>
    </source>
</evidence>
<gene>
    <name evidence="2" type="primary">GIP</name>
    <name evidence="2" type="ORF">SNAT2548_LOCUS34702</name>
</gene>
<dbReference type="EMBL" id="CAJNDS010002825">
    <property type="protein sequence ID" value="CAE7610475.1"/>
    <property type="molecule type" value="Genomic_DNA"/>
</dbReference>
<feature type="region of interest" description="Disordered" evidence="1">
    <location>
        <begin position="141"/>
        <end position="189"/>
    </location>
</feature>
<dbReference type="AlphaFoldDB" id="A0A812VBN6"/>